<feature type="compositionally biased region" description="Polar residues" evidence="1">
    <location>
        <begin position="1216"/>
        <end position="1228"/>
    </location>
</feature>
<dbReference type="PROSITE" id="PS50011">
    <property type="entry name" value="PROTEIN_KINASE_DOM"/>
    <property type="match status" value="1"/>
</dbReference>
<feature type="domain" description="Protein kinase" evidence="4">
    <location>
        <begin position="1140"/>
        <end position="1470"/>
    </location>
</feature>
<dbReference type="Gene3D" id="2.170.300.10">
    <property type="entry name" value="Tie2 ligand-binding domain superfamily"/>
    <property type="match status" value="1"/>
</dbReference>
<dbReference type="InterPro" id="IPR011009">
    <property type="entry name" value="Kinase-like_dom_sf"/>
</dbReference>
<evidence type="ECO:0000256" key="2">
    <source>
        <dbReference type="SAM" id="Phobius"/>
    </source>
</evidence>
<dbReference type="SMART" id="SM00181">
    <property type="entry name" value="EGF"/>
    <property type="match status" value="13"/>
</dbReference>
<dbReference type="InterPro" id="IPR000742">
    <property type="entry name" value="EGF"/>
</dbReference>
<dbReference type="PANTHER" id="PTHR24416:SF611">
    <property type="entry name" value="TYROSINE-PROTEIN KINASE TRANSMEMBRANE RECEPTOR ROR"/>
    <property type="match status" value="1"/>
</dbReference>
<keyword evidence="2" id="KW-0472">Membrane</keyword>
<feature type="compositionally biased region" description="Polar residues" evidence="1">
    <location>
        <begin position="955"/>
        <end position="964"/>
    </location>
</feature>
<keyword evidence="2" id="KW-1133">Transmembrane helix</keyword>
<dbReference type="EMBL" id="JBJQND010000008">
    <property type="protein sequence ID" value="KAL3869437.1"/>
    <property type="molecule type" value="Genomic_DNA"/>
</dbReference>
<feature type="region of interest" description="Disordered" evidence="1">
    <location>
        <begin position="1201"/>
        <end position="1228"/>
    </location>
</feature>
<dbReference type="Pfam" id="PF07714">
    <property type="entry name" value="PK_Tyr_Ser-Thr"/>
    <property type="match status" value="1"/>
</dbReference>
<feature type="compositionally biased region" description="Basic and acidic residues" evidence="1">
    <location>
        <begin position="806"/>
        <end position="817"/>
    </location>
</feature>
<keyword evidence="6" id="KW-1185">Reference proteome</keyword>
<dbReference type="SUPFAM" id="SSF56112">
    <property type="entry name" value="Protein kinase-like (PK-like)"/>
    <property type="match status" value="1"/>
</dbReference>
<dbReference type="InterPro" id="IPR001245">
    <property type="entry name" value="Ser-Thr/Tyr_kinase_cat_dom"/>
</dbReference>
<feature type="transmembrane region" description="Helical" evidence="2">
    <location>
        <begin position="702"/>
        <end position="723"/>
    </location>
</feature>
<evidence type="ECO:0000259" key="4">
    <source>
        <dbReference type="PROSITE" id="PS50011"/>
    </source>
</evidence>
<sequence length="1483" mass="164203">MLTPVGLSVWVLLVCFSGATGELNCDHCLYGPEYCHRDTNLCLYGCLVGWTGDDCNINCTIPNCIDCELTSLGQECQRCKIGLYGKYCNNFCSLFCKYGETHCDLEGKCNYGCERGWVGDLCNRRECIFPNCQSCEELSNGQPYCKLCEEGYYWDGSVCGECSPHCVGGRNSCNTSTGACLNGCMDNWIGANCRLQCNLDHCLQCSTVSEPYRAVCTQCQSGYFLQDGTCVGCGHCKNGETCDNFNGTCPNGCEDMFQGDKCNIFCDILNCEKCKVDDFNRTVCELCASGYYSSSSNSCRPCNFNCNGGPQKCDPRTGKCTAGCLGGYYGEYCNYICSQHCINNTCSPLNGNCDCEEGWFGLRCDRECPVNCDECDGFAVTNTCSRCQQGFYGPHCETVCPENCLQEPYRDRCDKVTGHCNMGCYGSMYGKFCNQTCSPNCIGKCDQLSGNCLTGCVSAWYGPTCEQKCSSSCKDALPGFRICDRDNGTCEFGCENGKFGQTCDKICNYKCRNKTCIMTSGDCVVCMKGFYGLNCSQQCEGHCMESECDQLNGICTLGCAPGYFGIKCDQACSPNCIDYKCDRTTGYCPKGCIDGFYGNTCIQTCNKNCLNNTCQQTTGACLQGCKSGYMGEFCVQACSSGFYGENCEKSCGQCVNDGPCLPTSGKCPQGCALGWGKDTCDIKLQYGGTVEETTSLPITIQAGISAAGVIFFFFLGVVIFIVYKRRHRKHVKKERDSMTVTYSLNGYSSQAMIPTNESDHFDLSNSGRKISLDYVYISHNLTQVDMAPTISSQSVSWSQQSGISITDRDGKMSEDKTNGSPSALASKDADSLIDVVDKDSDKRDTDEVLKRQKECIIKLKKQGIPVETYLRISTPMHIIQSTCNTDDDAYSTIDSLCDVPKSKETECSQNIESGVSSGIFEIQGMDLGVKNMENSASAVKHATVRGATCSVPVGNTINSGTHHSTPAKDLDKKNEKNSTKEMKEIDFSVKSAGFSTPIVCIPSRGIKRLKSQKDDIDNGIDYSSMDINVHSGYIRHNQIVDTSSTSCVTPQHSNTERNAIQPKLELNNCSDTGICAKPLQDTNVECPLYSAYDRGISNRSAGYSSDAEMCVRRTQCLTPDLDMSLISSGYSTLEEDINVVKNSENPTTGENASVQSVESEACDEFYSHIKCDPTDTHNSKIPKIDMPKYVSEVAEKNFMPESGGTFGNKDFRDYGNSANGETLNNENRLSQIRKHDSDKSVAMLDYENISSQQDSHSSKSVEKSKRSLENRIMQSLKSDLIRDFFKFSDDITIYENLQTFLHEDELQLPVSRLYHFSVNICTGLNYLHQQKILHRLLRAKSIYIDKKMVTKIGHLEWAQQADDISDQQVALPDDYHRWMAPESLLYGKFSLHSDVWSFGLILWEIFNLGLEPFTNIEPDMLKMRLQEGLRPKKPCNCDIRLYRVMKTCWRYAGEDRPSIESILSQLSSLMKSQNPRANGELFV</sequence>
<proteinExistence type="predicted"/>
<evidence type="ECO:0000313" key="6">
    <source>
        <dbReference type="Proteomes" id="UP001634394"/>
    </source>
</evidence>
<feature type="signal peptide" evidence="3">
    <location>
        <begin position="1"/>
        <end position="21"/>
    </location>
</feature>
<organism evidence="5 6">
    <name type="scientific">Sinanodonta woodiana</name>
    <name type="common">Chinese pond mussel</name>
    <name type="synonym">Anodonta woodiana</name>
    <dbReference type="NCBI Taxonomy" id="1069815"/>
    <lineage>
        <taxon>Eukaryota</taxon>
        <taxon>Metazoa</taxon>
        <taxon>Spiralia</taxon>
        <taxon>Lophotrochozoa</taxon>
        <taxon>Mollusca</taxon>
        <taxon>Bivalvia</taxon>
        <taxon>Autobranchia</taxon>
        <taxon>Heteroconchia</taxon>
        <taxon>Palaeoheterodonta</taxon>
        <taxon>Unionida</taxon>
        <taxon>Unionoidea</taxon>
        <taxon>Unionidae</taxon>
        <taxon>Unioninae</taxon>
        <taxon>Sinanodonta</taxon>
    </lineage>
</organism>
<protein>
    <recommendedName>
        <fullName evidence="4">Protein kinase domain-containing protein</fullName>
    </recommendedName>
</protein>
<keyword evidence="3" id="KW-0732">Signal</keyword>
<evidence type="ECO:0000256" key="3">
    <source>
        <dbReference type="SAM" id="SignalP"/>
    </source>
</evidence>
<feature type="chain" id="PRO_5044762070" description="Protein kinase domain-containing protein" evidence="3">
    <location>
        <begin position="22"/>
        <end position="1483"/>
    </location>
</feature>
<feature type="compositionally biased region" description="Basic and acidic residues" evidence="1">
    <location>
        <begin position="966"/>
        <end position="975"/>
    </location>
</feature>
<keyword evidence="2" id="KW-0812">Transmembrane</keyword>
<name>A0ABD3W9J9_SINWO</name>
<dbReference type="PRINTS" id="PR00109">
    <property type="entry name" value="TYRKINASE"/>
</dbReference>
<feature type="region of interest" description="Disordered" evidence="1">
    <location>
        <begin position="804"/>
        <end position="826"/>
    </location>
</feature>
<dbReference type="Gene3D" id="1.10.510.10">
    <property type="entry name" value="Transferase(Phosphotransferase) domain 1"/>
    <property type="match status" value="1"/>
</dbReference>
<evidence type="ECO:0000313" key="5">
    <source>
        <dbReference type="EMBL" id="KAL3869437.1"/>
    </source>
</evidence>
<dbReference type="InterPro" id="IPR050122">
    <property type="entry name" value="RTK"/>
</dbReference>
<comment type="caution">
    <text evidence="5">The sequence shown here is derived from an EMBL/GenBank/DDBJ whole genome shotgun (WGS) entry which is preliminary data.</text>
</comment>
<gene>
    <name evidence="5" type="ORF">ACJMK2_042118</name>
</gene>
<dbReference type="Proteomes" id="UP001634394">
    <property type="component" value="Unassembled WGS sequence"/>
</dbReference>
<feature type="region of interest" description="Disordered" evidence="1">
    <location>
        <begin position="955"/>
        <end position="975"/>
    </location>
</feature>
<dbReference type="InterPro" id="IPR000719">
    <property type="entry name" value="Prot_kinase_dom"/>
</dbReference>
<dbReference type="PANTHER" id="PTHR24416">
    <property type="entry name" value="TYROSINE-PROTEIN KINASE RECEPTOR"/>
    <property type="match status" value="1"/>
</dbReference>
<evidence type="ECO:0000256" key="1">
    <source>
        <dbReference type="SAM" id="MobiDB-lite"/>
    </source>
</evidence>
<reference evidence="5 6" key="1">
    <citation type="submission" date="2024-11" db="EMBL/GenBank/DDBJ databases">
        <title>Chromosome-level genome assembly of the freshwater bivalve Anodonta woodiana.</title>
        <authorList>
            <person name="Chen X."/>
        </authorList>
    </citation>
    <scope>NUCLEOTIDE SEQUENCE [LARGE SCALE GENOMIC DNA]</scope>
    <source>
        <strain evidence="5">MN2024</strain>
        <tissue evidence="5">Gills</tissue>
    </source>
</reference>
<accession>A0ABD3W9J9</accession>